<dbReference type="GO" id="GO:0000422">
    <property type="term" value="P:autophagy of mitochondrion"/>
    <property type="evidence" value="ECO:0007669"/>
    <property type="project" value="TreeGrafter"/>
</dbReference>
<dbReference type="Pfam" id="PF04930">
    <property type="entry name" value="FUN14"/>
    <property type="match status" value="1"/>
</dbReference>
<dbReference type="AlphaFoldDB" id="A0AAW0H113"/>
<organism evidence="6 7">
    <name type="scientific">Myodes glareolus</name>
    <name type="common">Bank vole</name>
    <name type="synonym">Clethrionomys glareolus</name>
    <dbReference type="NCBI Taxonomy" id="447135"/>
    <lineage>
        <taxon>Eukaryota</taxon>
        <taxon>Metazoa</taxon>
        <taxon>Chordata</taxon>
        <taxon>Craniata</taxon>
        <taxon>Vertebrata</taxon>
        <taxon>Euteleostomi</taxon>
        <taxon>Mammalia</taxon>
        <taxon>Eutheria</taxon>
        <taxon>Euarchontoglires</taxon>
        <taxon>Glires</taxon>
        <taxon>Rodentia</taxon>
        <taxon>Myomorpha</taxon>
        <taxon>Muroidea</taxon>
        <taxon>Cricetidae</taxon>
        <taxon>Arvicolinae</taxon>
        <taxon>Myodes</taxon>
    </lineage>
</organism>
<comment type="caution">
    <text evidence="6">The sequence shown here is derived from an EMBL/GenBank/DDBJ whole genome shotgun (WGS) entry which is preliminary data.</text>
</comment>
<accession>A0AAW0H113</accession>
<dbReference type="GO" id="GO:0005741">
    <property type="term" value="C:mitochondrial outer membrane"/>
    <property type="evidence" value="ECO:0007669"/>
    <property type="project" value="UniProtKB-SubCell"/>
</dbReference>
<evidence type="ECO:0000313" key="7">
    <source>
        <dbReference type="Proteomes" id="UP001488838"/>
    </source>
</evidence>
<dbReference type="PANTHER" id="PTHR21346:SF9">
    <property type="entry name" value="FUN14 DOMAIN CONTAINING 2B"/>
    <property type="match status" value="1"/>
</dbReference>
<name>A0AAW0H113_MYOGA</name>
<evidence type="ECO:0000256" key="2">
    <source>
        <dbReference type="ARBA" id="ARBA00009160"/>
    </source>
</evidence>
<sequence length="131" mass="14260">MTTTTTTTTITITTMCSVSCPIDPLRLYFRNSQLTEMTTTSQGHFDAYGALDLTEFAKKQPWWCKLFGQETQSAGEKHHVATQLLIGGITGWFTGFTFLKVGKLTATAVGGGVFLLQLTNHTGYIKLTGSA</sequence>
<dbReference type="PANTHER" id="PTHR21346">
    <property type="entry name" value="FUN14 DOMAIN CONTAINING"/>
    <property type="match status" value="1"/>
</dbReference>
<dbReference type="Proteomes" id="UP001488838">
    <property type="component" value="Unassembled WGS sequence"/>
</dbReference>
<evidence type="ECO:0000256" key="1">
    <source>
        <dbReference type="ARBA" id="ARBA00004374"/>
    </source>
</evidence>
<keyword evidence="4" id="KW-1133">Transmembrane helix</keyword>
<keyword evidence="3" id="KW-0812">Transmembrane</keyword>
<keyword evidence="5" id="KW-0472">Membrane</keyword>
<evidence type="ECO:0000256" key="5">
    <source>
        <dbReference type="ARBA" id="ARBA00023136"/>
    </source>
</evidence>
<comment type="subcellular location">
    <subcellularLocation>
        <location evidence="1">Mitochondrion outer membrane</location>
        <topology evidence="1">Multi-pass membrane protein</topology>
    </subcellularLocation>
</comment>
<evidence type="ECO:0000256" key="3">
    <source>
        <dbReference type="ARBA" id="ARBA00022692"/>
    </source>
</evidence>
<proteinExistence type="inferred from homology"/>
<reference evidence="6 7" key="1">
    <citation type="journal article" date="2023" name="bioRxiv">
        <title>Conserved and derived expression patterns and positive selection on dental genes reveal complex evolutionary context of ever-growing rodent molars.</title>
        <authorList>
            <person name="Calamari Z.T."/>
            <person name="Song A."/>
            <person name="Cohen E."/>
            <person name="Akter M."/>
            <person name="Roy R.D."/>
            <person name="Hallikas O."/>
            <person name="Christensen M.M."/>
            <person name="Li P."/>
            <person name="Marangoni P."/>
            <person name="Jernvall J."/>
            <person name="Klein O.D."/>
        </authorList>
    </citation>
    <scope>NUCLEOTIDE SEQUENCE [LARGE SCALE GENOMIC DNA]</scope>
    <source>
        <strain evidence="6">V071</strain>
    </source>
</reference>
<keyword evidence="7" id="KW-1185">Reference proteome</keyword>
<dbReference type="InterPro" id="IPR007014">
    <property type="entry name" value="FUN14"/>
</dbReference>
<dbReference type="EMBL" id="JBBHLL010002635">
    <property type="protein sequence ID" value="KAK7795329.1"/>
    <property type="molecule type" value="Genomic_DNA"/>
</dbReference>
<protein>
    <submittedName>
        <fullName evidence="6">Uncharacterized protein</fullName>
    </submittedName>
</protein>
<evidence type="ECO:0000256" key="4">
    <source>
        <dbReference type="ARBA" id="ARBA00022989"/>
    </source>
</evidence>
<evidence type="ECO:0000313" key="6">
    <source>
        <dbReference type="EMBL" id="KAK7795329.1"/>
    </source>
</evidence>
<comment type="similarity">
    <text evidence="2">Belongs to the FUN14 family.</text>
</comment>
<gene>
    <name evidence="6" type="ORF">U0070_017953</name>
</gene>